<reference evidence="2" key="1">
    <citation type="journal article" date="2019" name="Int. J. Syst. Evol. Microbiol.">
        <title>The Global Catalogue of Microorganisms (GCM) 10K type strain sequencing project: providing services to taxonomists for standard genome sequencing and annotation.</title>
        <authorList>
            <consortium name="The Broad Institute Genomics Platform"/>
            <consortium name="The Broad Institute Genome Sequencing Center for Infectious Disease"/>
            <person name="Wu L."/>
            <person name="Ma J."/>
        </authorList>
    </citation>
    <scope>NUCLEOTIDE SEQUENCE [LARGE SCALE GENOMIC DNA]</scope>
    <source>
        <strain evidence="2">CCUG 37865</strain>
    </source>
</reference>
<dbReference type="EMBL" id="JBHSDT010000004">
    <property type="protein sequence ID" value="MFC4403093.1"/>
    <property type="molecule type" value="Genomic_DNA"/>
</dbReference>
<sequence>MKIYSDENSMPLKRTRELEIPARKNINLQCKGEMPVSFDHKNAPQVNQSNCKNSAHLFIFLSLLAYNKIIQAEEGIG</sequence>
<dbReference type="RefSeq" id="WP_390251306.1">
    <property type="nucleotide sequence ID" value="NZ_JBHSDT010000004.1"/>
</dbReference>
<accession>A0ABV8WVK5</accession>
<comment type="caution">
    <text evidence="1">The sequence shown here is derived from an EMBL/GenBank/DDBJ whole genome shotgun (WGS) entry which is preliminary data.</text>
</comment>
<proteinExistence type="predicted"/>
<organism evidence="1 2">
    <name type="scientific">Gracilibacillus xinjiangensis</name>
    <dbReference type="NCBI Taxonomy" id="1193282"/>
    <lineage>
        <taxon>Bacteria</taxon>
        <taxon>Bacillati</taxon>
        <taxon>Bacillota</taxon>
        <taxon>Bacilli</taxon>
        <taxon>Bacillales</taxon>
        <taxon>Bacillaceae</taxon>
        <taxon>Gracilibacillus</taxon>
    </lineage>
</organism>
<name>A0ABV8WVK5_9BACI</name>
<protein>
    <submittedName>
        <fullName evidence="1">Uncharacterized protein</fullName>
    </submittedName>
</protein>
<evidence type="ECO:0000313" key="1">
    <source>
        <dbReference type="EMBL" id="MFC4403093.1"/>
    </source>
</evidence>
<keyword evidence="2" id="KW-1185">Reference proteome</keyword>
<evidence type="ECO:0000313" key="2">
    <source>
        <dbReference type="Proteomes" id="UP001595882"/>
    </source>
</evidence>
<gene>
    <name evidence="1" type="ORF">ACFOY7_08395</name>
</gene>
<dbReference type="Proteomes" id="UP001595882">
    <property type="component" value="Unassembled WGS sequence"/>
</dbReference>